<proteinExistence type="predicted"/>
<evidence type="ECO:0000313" key="2">
    <source>
        <dbReference type="EMBL" id="STS78704.1"/>
    </source>
</evidence>
<keyword evidence="1" id="KW-0812">Transmembrane</keyword>
<dbReference type="Proteomes" id="UP000254938">
    <property type="component" value="Unassembled WGS sequence"/>
</dbReference>
<organism evidence="2 3">
    <name type="scientific">Klebsiella pneumoniae</name>
    <dbReference type="NCBI Taxonomy" id="573"/>
    <lineage>
        <taxon>Bacteria</taxon>
        <taxon>Pseudomonadati</taxon>
        <taxon>Pseudomonadota</taxon>
        <taxon>Gammaproteobacteria</taxon>
        <taxon>Enterobacterales</taxon>
        <taxon>Enterobacteriaceae</taxon>
        <taxon>Klebsiella/Raoultella group</taxon>
        <taxon>Klebsiella</taxon>
        <taxon>Klebsiella pneumoniae complex</taxon>
    </lineage>
</organism>
<keyword evidence="1" id="KW-1133">Transmembrane helix</keyword>
<gene>
    <name evidence="2" type="ORF">NCTC9140_00338</name>
</gene>
<reference evidence="2 3" key="1">
    <citation type="submission" date="2018-06" db="EMBL/GenBank/DDBJ databases">
        <authorList>
            <consortium name="Pathogen Informatics"/>
            <person name="Doyle S."/>
        </authorList>
    </citation>
    <scope>NUCLEOTIDE SEQUENCE [LARGE SCALE GENOMIC DNA]</scope>
    <source>
        <strain evidence="2 3">NCTC9140</strain>
    </source>
</reference>
<protein>
    <submittedName>
        <fullName evidence="2">Uncharacterized protein</fullName>
    </submittedName>
</protein>
<dbReference type="AlphaFoldDB" id="A0A377TJ77"/>
<evidence type="ECO:0000313" key="3">
    <source>
        <dbReference type="Proteomes" id="UP000254938"/>
    </source>
</evidence>
<name>A0A377TJ77_KLEPN</name>
<evidence type="ECO:0000256" key="1">
    <source>
        <dbReference type="SAM" id="Phobius"/>
    </source>
</evidence>
<keyword evidence="1" id="KW-0472">Membrane</keyword>
<accession>A0A377TJ77</accession>
<feature type="transmembrane region" description="Helical" evidence="1">
    <location>
        <begin position="36"/>
        <end position="53"/>
    </location>
</feature>
<feature type="transmembrane region" description="Helical" evidence="1">
    <location>
        <begin position="6"/>
        <end position="24"/>
    </location>
</feature>
<dbReference type="EMBL" id="UGKQ01000005">
    <property type="protein sequence ID" value="STS78704.1"/>
    <property type="molecule type" value="Genomic_DNA"/>
</dbReference>
<sequence length="82" mass="9712">MPGIIYTYYSLLCYYTLAISIREVEHHTWMDIIVPYNINNYILVVFYFTYIMPISKPNALIPSLIIVLNVFSKLELRWTSDS</sequence>